<keyword evidence="3" id="KW-1185">Reference proteome</keyword>
<dbReference type="OrthoDB" id="9803907at2"/>
<dbReference type="SUPFAM" id="SSF56059">
    <property type="entry name" value="Glutathione synthetase ATP-binding domain-like"/>
    <property type="match status" value="1"/>
</dbReference>
<evidence type="ECO:0000259" key="1">
    <source>
        <dbReference type="Pfam" id="PF21360"/>
    </source>
</evidence>
<dbReference type="AlphaFoldDB" id="A0A4Q9DIE6"/>
<organism evidence="2 3">
    <name type="scientific">Paenibacillus thalictri</name>
    <dbReference type="NCBI Taxonomy" id="2527873"/>
    <lineage>
        <taxon>Bacteria</taxon>
        <taxon>Bacillati</taxon>
        <taxon>Bacillota</taxon>
        <taxon>Bacilli</taxon>
        <taxon>Bacillales</taxon>
        <taxon>Paenibacillaceae</taxon>
        <taxon>Paenibacillus</taxon>
    </lineage>
</organism>
<accession>A0A4Q9DIE6</accession>
<dbReference type="InterPro" id="IPR048764">
    <property type="entry name" value="PylC_N"/>
</dbReference>
<dbReference type="Pfam" id="PF15632">
    <property type="entry name" value="ATPgrasp_Ter"/>
    <property type="match status" value="1"/>
</dbReference>
<sequence length="299" mass="33842">MKYKILTEASGSLTTGYLIKAIQSAGHLAVASDIDDDIAGRYIAEDFILMPRVRDPELWNKTLDLLENNQINIVIPSLDETLLGWAERKNELKQKNIHIILSDPETVHVCTDKWMTYLFFKEAGIPTPESSLEQTYSLVKPRMGRGAVGVLVDPGPVSMEGMISQELLSGVEYTVDVFCDRHSQPIYIVPRKRLKVREGKSTGGIVVDHPLIFEWVRRICQSLRFCGPINIQCFECPDGSIKFLEINPRIAGGMALGFAATENWISLIIDTFIKEKELVPKDIQYGMKMMRFYDEIFIP</sequence>
<dbReference type="EMBL" id="SIRE01000022">
    <property type="protein sequence ID" value="TBL73004.1"/>
    <property type="molecule type" value="Genomic_DNA"/>
</dbReference>
<evidence type="ECO:0000313" key="3">
    <source>
        <dbReference type="Proteomes" id="UP000293142"/>
    </source>
</evidence>
<dbReference type="Pfam" id="PF21360">
    <property type="entry name" value="PylC-like_N"/>
    <property type="match status" value="1"/>
</dbReference>
<dbReference type="Gene3D" id="3.30.470.20">
    <property type="entry name" value="ATP-grasp fold, B domain"/>
    <property type="match status" value="1"/>
</dbReference>
<dbReference type="Gene3D" id="3.40.50.20">
    <property type="match status" value="1"/>
</dbReference>
<comment type="caution">
    <text evidence="2">The sequence shown here is derived from an EMBL/GenBank/DDBJ whole genome shotgun (WGS) entry which is preliminary data.</text>
</comment>
<proteinExistence type="predicted"/>
<protein>
    <submittedName>
        <fullName evidence="2">ATP-grasp domain-containing protein</fullName>
    </submittedName>
</protein>
<dbReference type="InterPro" id="IPR013815">
    <property type="entry name" value="ATP_grasp_subdomain_1"/>
</dbReference>
<dbReference type="RefSeq" id="WP_131016723.1">
    <property type="nucleotide sequence ID" value="NZ_SIRE01000022.1"/>
</dbReference>
<dbReference type="Proteomes" id="UP000293142">
    <property type="component" value="Unassembled WGS sequence"/>
</dbReference>
<dbReference type="Gene3D" id="3.30.1490.20">
    <property type="entry name" value="ATP-grasp fold, A domain"/>
    <property type="match status" value="1"/>
</dbReference>
<name>A0A4Q9DIE6_9BACL</name>
<reference evidence="2 3" key="1">
    <citation type="submission" date="2019-02" db="EMBL/GenBank/DDBJ databases">
        <title>Paenibacillus sp. nov., isolated from surface-sterilized tissue of Thalictrum simplex L.</title>
        <authorList>
            <person name="Tuo L."/>
        </authorList>
    </citation>
    <scope>NUCLEOTIDE SEQUENCE [LARGE SCALE GENOMIC DNA]</scope>
    <source>
        <strain evidence="2 3">N2SHLJ1</strain>
    </source>
</reference>
<feature type="domain" description="PylC N-terminal" evidence="1">
    <location>
        <begin position="18"/>
        <end position="100"/>
    </location>
</feature>
<dbReference type="GO" id="GO:0005524">
    <property type="term" value="F:ATP binding"/>
    <property type="evidence" value="ECO:0007669"/>
    <property type="project" value="InterPro"/>
</dbReference>
<gene>
    <name evidence="2" type="ORF">EYB31_27645</name>
</gene>
<evidence type="ECO:0000313" key="2">
    <source>
        <dbReference type="EMBL" id="TBL73004.1"/>
    </source>
</evidence>